<dbReference type="GO" id="GO:0008139">
    <property type="term" value="F:nuclear localization sequence binding"/>
    <property type="evidence" value="ECO:0007669"/>
    <property type="project" value="InterPro"/>
</dbReference>
<dbReference type="EMBL" id="KB932207">
    <property type="protein sequence ID" value="KCV68853.1"/>
    <property type="molecule type" value="Genomic_DNA"/>
</dbReference>
<dbReference type="Proteomes" id="UP000030693">
    <property type="component" value="Unassembled WGS sequence"/>
</dbReference>
<organism evidence="8">
    <name type="scientific">Fonticula alba</name>
    <name type="common">Slime mold</name>
    <dbReference type="NCBI Taxonomy" id="691883"/>
    <lineage>
        <taxon>Eukaryota</taxon>
        <taxon>Rotosphaerida</taxon>
        <taxon>Fonticulaceae</taxon>
        <taxon>Fonticula</taxon>
    </lineage>
</organism>
<dbReference type="STRING" id="691883.A0A058Z4K1"/>
<dbReference type="PANTHER" id="PTHR13437">
    <property type="entry name" value="NUCLEOPORIN P58/P45 NUCLEOPORIN-LIKE PROTEIN 1"/>
    <property type="match status" value="1"/>
</dbReference>
<dbReference type="GO" id="GO:0015031">
    <property type="term" value="P:protein transport"/>
    <property type="evidence" value="ECO:0007669"/>
    <property type="project" value="UniProtKB-KW"/>
</dbReference>
<protein>
    <recommendedName>
        <fullName evidence="10">Nucleoporin Nup54 alpha-helical domain-containing protein</fullName>
    </recommendedName>
</protein>
<evidence type="ECO:0000313" key="9">
    <source>
        <dbReference type="Proteomes" id="UP000030693"/>
    </source>
</evidence>
<sequence length="487" mass="49158">MSFSFGTAPAGGTAQPAASTGFGSTAFGAAAPSASSGTSFGSTVAPAAGGTSFGSTSFTNPPTSGSTGLGGAAPAAGSSGFGGFGGFGAAAPAAGSSSGFGGFGASAPATGSTSGFGASTSGFGASTSGFGASTSGFGASTSGFGASGSGFGASGSGFGASGSGFGASGSGFGASGSGFGASTSGFGGTTGWGQAPAKTPAQLAQEQQQQNLMRIHMQQLEQMKYLANLPKSARFSDLTTDQKQILLSLYETTKKVRQTLDELSTSASSTISCGSLDYQTQSVLERTDALEVRHDAVRGLLKRNAWLVDGARDATAKLHRDLEKAQRLLERLGGEAITKRNHQGAPAGTSGVGRSSGDAAAEQHFFSLDSRTTPALMTFFENLVGQLEDRMLAIRQDIATYETTVSSLDSSMYASMADVKDIIKAQNESMIAVAERLAAAHSAVEVARDAYLRLRRLHLNDTHDPFAAARRRKREFESAGPNVGLSI</sequence>
<keyword evidence="3" id="KW-0509">mRNA transport</keyword>
<keyword evidence="6" id="KW-0906">Nuclear pore complex</keyword>
<comment type="subcellular location">
    <subcellularLocation>
        <location evidence="1">Nucleus</location>
        <location evidence="1">Nuclear pore complex</location>
    </subcellularLocation>
</comment>
<keyword evidence="2" id="KW-0813">Transport</keyword>
<keyword evidence="7" id="KW-0539">Nucleus</keyword>
<proteinExistence type="predicted"/>
<dbReference type="GO" id="GO:0005643">
    <property type="term" value="C:nuclear pore"/>
    <property type="evidence" value="ECO:0007669"/>
    <property type="project" value="UniProtKB-SubCell"/>
</dbReference>
<dbReference type="Gene3D" id="6.10.140.1350">
    <property type="match status" value="1"/>
</dbReference>
<reference evidence="8" key="1">
    <citation type="submission" date="2013-04" db="EMBL/GenBank/DDBJ databases">
        <title>The Genome Sequence of Fonticula alba ATCC 38817.</title>
        <authorList>
            <consortium name="The Broad Institute Genomics Platform"/>
            <person name="Russ C."/>
            <person name="Cuomo C."/>
            <person name="Burger G."/>
            <person name="Gray M.W."/>
            <person name="Holland P.W.H."/>
            <person name="King N."/>
            <person name="Lang F.B.F."/>
            <person name="Roger A.J."/>
            <person name="Ruiz-Trillo I."/>
            <person name="Brown M."/>
            <person name="Walker B."/>
            <person name="Young S."/>
            <person name="Zeng Q."/>
            <person name="Gargeya S."/>
            <person name="Fitzgerald M."/>
            <person name="Haas B."/>
            <person name="Abouelleil A."/>
            <person name="Allen A.W."/>
            <person name="Alvarado L."/>
            <person name="Arachchi H.M."/>
            <person name="Berlin A.M."/>
            <person name="Chapman S.B."/>
            <person name="Gainer-Dewar J."/>
            <person name="Goldberg J."/>
            <person name="Griggs A."/>
            <person name="Gujja S."/>
            <person name="Hansen M."/>
            <person name="Howarth C."/>
            <person name="Imamovic A."/>
            <person name="Ireland A."/>
            <person name="Larimer J."/>
            <person name="McCowan C."/>
            <person name="Murphy C."/>
            <person name="Pearson M."/>
            <person name="Poon T.W."/>
            <person name="Priest M."/>
            <person name="Roberts A."/>
            <person name="Saif S."/>
            <person name="Shea T."/>
            <person name="Sisk P."/>
            <person name="Sykes S."/>
            <person name="Wortman J."/>
            <person name="Nusbaum C."/>
            <person name="Birren B."/>
        </authorList>
    </citation>
    <scope>NUCLEOTIDE SEQUENCE [LARGE SCALE GENOMIC DNA]</scope>
    <source>
        <strain evidence="8">ATCC 38817</strain>
    </source>
</reference>
<dbReference type="OrthoDB" id="2538017at2759"/>
<dbReference type="GO" id="GO:0017056">
    <property type="term" value="F:structural constituent of nuclear pore"/>
    <property type="evidence" value="ECO:0007669"/>
    <property type="project" value="InterPro"/>
</dbReference>
<evidence type="ECO:0000256" key="4">
    <source>
        <dbReference type="ARBA" id="ARBA00022927"/>
    </source>
</evidence>
<dbReference type="InterPro" id="IPR024882">
    <property type="entry name" value="NUP58/p45/49"/>
</dbReference>
<gene>
    <name evidence="8" type="ORF">H696_04271</name>
</gene>
<evidence type="ECO:0000256" key="7">
    <source>
        <dbReference type="ARBA" id="ARBA00023242"/>
    </source>
</evidence>
<evidence type="ECO:0000256" key="1">
    <source>
        <dbReference type="ARBA" id="ARBA00004567"/>
    </source>
</evidence>
<keyword evidence="5" id="KW-0811">Translocation</keyword>
<evidence type="ECO:0000313" key="8">
    <source>
        <dbReference type="EMBL" id="KCV68853.1"/>
    </source>
</evidence>
<evidence type="ECO:0008006" key="10">
    <source>
        <dbReference type="Google" id="ProtNLM"/>
    </source>
</evidence>
<evidence type="ECO:0000256" key="3">
    <source>
        <dbReference type="ARBA" id="ARBA00022816"/>
    </source>
</evidence>
<dbReference type="RefSeq" id="XP_009496424.1">
    <property type="nucleotide sequence ID" value="XM_009498149.1"/>
</dbReference>
<evidence type="ECO:0000256" key="5">
    <source>
        <dbReference type="ARBA" id="ARBA00023010"/>
    </source>
</evidence>
<accession>A0A058Z4K1</accession>
<dbReference type="GO" id="GO:0051028">
    <property type="term" value="P:mRNA transport"/>
    <property type="evidence" value="ECO:0007669"/>
    <property type="project" value="UniProtKB-KW"/>
</dbReference>
<dbReference type="GeneID" id="20528996"/>
<keyword evidence="4" id="KW-0653">Protein transport</keyword>
<dbReference type="PANTHER" id="PTHR13437:SF2">
    <property type="entry name" value="NUCLEOPORIN P58_P45"/>
    <property type="match status" value="1"/>
</dbReference>
<evidence type="ECO:0000256" key="6">
    <source>
        <dbReference type="ARBA" id="ARBA00023132"/>
    </source>
</evidence>
<dbReference type="eggNOG" id="KOG0845">
    <property type="taxonomic scope" value="Eukaryota"/>
</dbReference>
<dbReference type="Pfam" id="PF15967">
    <property type="entry name" value="Nucleoporin_FG2"/>
    <property type="match status" value="1"/>
</dbReference>
<keyword evidence="9" id="KW-1185">Reference proteome</keyword>
<dbReference type="AlphaFoldDB" id="A0A058Z4K1"/>
<name>A0A058Z4K1_FONAL</name>
<evidence type="ECO:0000256" key="2">
    <source>
        <dbReference type="ARBA" id="ARBA00022448"/>
    </source>
</evidence>